<dbReference type="Pfam" id="PF00069">
    <property type="entry name" value="Pkinase"/>
    <property type="match status" value="1"/>
</dbReference>
<evidence type="ECO:0000256" key="3">
    <source>
        <dbReference type="ARBA" id="ARBA00022840"/>
    </source>
</evidence>
<keyword evidence="2 4" id="KW-0547">Nucleotide-binding</keyword>
<keyword evidence="3 4" id="KW-0067">ATP-binding</keyword>
<dbReference type="AlphaFoldDB" id="A0A1Y2H7S4"/>
<feature type="region of interest" description="Disordered" evidence="5">
    <location>
        <begin position="1"/>
        <end position="114"/>
    </location>
</feature>
<gene>
    <name evidence="7" type="ORF">BCR44DRAFT_1504441</name>
</gene>
<evidence type="ECO:0000313" key="8">
    <source>
        <dbReference type="Proteomes" id="UP000193411"/>
    </source>
</evidence>
<dbReference type="PROSITE" id="PS50011">
    <property type="entry name" value="PROTEIN_KINASE_DOM"/>
    <property type="match status" value="1"/>
</dbReference>
<dbReference type="STRING" id="765915.A0A1Y2H7S4"/>
<evidence type="ECO:0000313" key="7">
    <source>
        <dbReference type="EMBL" id="ORZ30044.1"/>
    </source>
</evidence>
<evidence type="ECO:0000256" key="2">
    <source>
        <dbReference type="ARBA" id="ARBA00022741"/>
    </source>
</evidence>
<evidence type="ECO:0000259" key="6">
    <source>
        <dbReference type="PROSITE" id="PS50011"/>
    </source>
</evidence>
<evidence type="ECO:0000256" key="4">
    <source>
        <dbReference type="PROSITE-ProRule" id="PRU10141"/>
    </source>
</evidence>
<reference evidence="7 8" key="1">
    <citation type="submission" date="2016-07" db="EMBL/GenBank/DDBJ databases">
        <title>Pervasive Adenine N6-methylation of Active Genes in Fungi.</title>
        <authorList>
            <consortium name="DOE Joint Genome Institute"/>
            <person name="Mondo S.J."/>
            <person name="Dannebaum R.O."/>
            <person name="Kuo R.C."/>
            <person name="Labutti K."/>
            <person name="Haridas S."/>
            <person name="Kuo A."/>
            <person name="Salamov A."/>
            <person name="Ahrendt S.R."/>
            <person name="Lipzen A."/>
            <person name="Sullivan W."/>
            <person name="Andreopoulos W.B."/>
            <person name="Clum A."/>
            <person name="Lindquist E."/>
            <person name="Daum C."/>
            <person name="Ramamoorthy G.K."/>
            <person name="Gryganskyi A."/>
            <person name="Culley D."/>
            <person name="Magnuson J.K."/>
            <person name="James T.Y."/>
            <person name="O'Malley M.A."/>
            <person name="Stajich J.E."/>
            <person name="Spatafora J.W."/>
            <person name="Visel A."/>
            <person name="Grigoriev I.V."/>
        </authorList>
    </citation>
    <scope>NUCLEOTIDE SEQUENCE [LARGE SCALE GENOMIC DNA]</scope>
    <source>
        <strain evidence="7 8">PL171</strain>
    </source>
</reference>
<feature type="compositionally biased region" description="Low complexity" evidence="5">
    <location>
        <begin position="28"/>
        <end position="40"/>
    </location>
</feature>
<sequence>MSPILGPGANSGATPLIGNPGGGGAGGAAATTPATPAAGGKQPGGNGAAAKLQQVPPGTVIGGTRPQWSHEQQNTHAGLSPTSGATSPMRDSGIAGVNPHFRLGGHPPPDSALLSSSLGGSAIVDDTSSAASGASGAGLVCMYPRFQIGPRIGSGSFGCVYKGWHLKRNVPGVQLDESLGPVAIKVEPVTDDKGQPRTPVNGLLPAETAVLVAMSGKTGFPTVFWYGEFGVPQPVTETASGGSGSLMSGISEENPQAPPPLRMYRALVMDVLGPSLQDLFDKCGKKLSVKTVCMIADQMLCRLQELHYAGFLHRDLKPENVLMGLGPRKHILYLIDFGLACQRPLPSDPTPKRAEKCIGTLRYMCRSSHRGKPQTPRDDLEALGFLLVFFAKGSLPWQRKNLPAGAGKQHVPQDPNEQKRAVLKSKDEQVPHVLCAGLPPAFAEYMAQVRGMGFLDFPDYNKLRGLFSECVKSMGANSPMLFAGPAPGAALHQPPQYYAHQHHVPQALPIGYTHYQHQQQSHNLYDVRHAAAGADGGWQGAGAFFNGGVLVSDPMAAGAPPYPVLGMRRQPQPPQGSSINSR</sequence>
<feature type="compositionally biased region" description="Polar residues" evidence="5">
    <location>
        <begin position="66"/>
        <end position="86"/>
    </location>
</feature>
<name>A0A1Y2H7S4_9FUNG</name>
<dbReference type="InterPro" id="IPR050235">
    <property type="entry name" value="CK1_Ser-Thr_kinase"/>
</dbReference>
<dbReference type="InterPro" id="IPR008271">
    <property type="entry name" value="Ser/Thr_kinase_AS"/>
</dbReference>
<dbReference type="PROSITE" id="PS00108">
    <property type="entry name" value="PROTEIN_KINASE_ST"/>
    <property type="match status" value="1"/>
</dbReference>
<keyword evidence="7" id="KW-0808">Transferase</keyword>
<proteinExistence type="predicted"/>
<dbReference type="CDD" id="cd14016">
    <property type="entry name" value="STKc_CK1"/>
    <property type="match status" value="1"/>
</dbReference>
<dbReference type="Gene3D" id="1.10.510.10">
    <property type="entry name" value="Transferase(Phosphotransferase) domain 1"/>
    <property type="match status" value="1"/>
</dbReference>
<keyword evidence="8" id="KW-1185">Reference proteome</keyword>
<comment type="caution">
    <text evidence="7">The sequence shown here is derived from an EMBL/GenBank/DDBJ whole genome shotgun (WGS) entry which is preliminary data.</text>
</comment>
<dbReference type="InterPro" id="IPR000719">
    <property type="entry name" value="Prot_kinase_dom"/>
</dbReference>
<dbReference type="PROSITE" id="PS00107">
    <property type="entry name" value="PROTEIN_KINASE_ATP"/>
    <property type="match status" value="1"/>
</dbReference>
<feature type="binding site" evidence="4">
    <location>
        <position position="185"/>
    </location>
    <ligand>
        <name>ATP</name>
        <dbReference type="ChEBI" id="CHEBI:30616"/>
    </ligand>
</feature>
<accession>A0A1Y2H7S4</accession>
<dbReference type="PANTHER" id="PTHR11909">
    <property type="entry name" value="CASEIN KINASE-RELATED"/>
    <property type="match status" value="1"/>
</dbReference>
<dbReference type="EMBL" id="MCFL01000107">
    <property type="protein sequence ID" value="ORZ30044.1"/>
    <property type="molecule type" value="Genomic_DNA"/>
</dbReference>
<organism evidence="7 8">
    <name type="scientific">Catenaria anguillulae PL171</name>
    <dbReference type="NCBI Taxonomy" id="765915"/>
    <lineage>
        <taxon>Eukaryota</taxon>
        <taxon>Fungi</taxon>
        <taxon>Fungi incertae sedis</taxon>
        <taxon>Blastocladiomycota</taxon>
        <taxon>Blastocladiomycetes</taxon>
        <taxon>Blastocladiales</taxon>
        <taxon>Catenariaceae</taxon>
        <taxon>Catenaria</taxon>
    </lineage>
</organism>
<dbReference type="InterPro" id="IPR011009">
    <property type="entry name" value="Kinase-like_dom_sf"/>
</dbReference>
<dbReference type="InterPro" id="IPR017441">
    <property type="entry name" value="Protein_kinase_ATP_BS"/>
</dbReference>
<dbReference type="OrthoDB" id="2800330at2759"/>
<dbReference type="SMART" id="SM00220">
    <property type="entry name" value="S_TKc"/>
    <property type="match status" value="1"/>
</dbReference>
<dbReference type="GO" id="GO:0005524">
    <property type="term" value="F:ATP binding"/>
    <property type="evidence" value="ECO:0007669"/>
    <property type="project" value="UniProtKB-UniRule"/>
</dbReference>
<protein>
    <recommendedName>
        <fullName evidence="1">non-specific serine/threonine protein kinase</fullName>
        <ecNumber evidence="1">2.7.11.1</ecNumber>
    </recommendedName>
</protein>
<dbReference type="Proteomes" id="UP000193411">
    <property type="component" value="Unassembled WGS sequence"/>
</dbReference>
<dbReference type="GO" id="GO:0004674">
    <property type="term" value="F:protein serine/threonine kinase activity"/>
    <property type="evidence" value="ECO:0007669"/>
    <property type="project" value="UniProtKB-EC"/>
</dbReference>
<evidence type="ECO:0000256" key="5">
    <source>
        <dbReference type="SAM" id="MobiDB-lite"/>
    </source>
</evidence>
<dbReference type="EC" id="2.7.11.1" evidence="1"/>
<dbReference type="SUPFAM" id="SSF56112">
    <property type="entry name" value="Protein kinase-like (PK-like)"/>
    <property type="match status" value="1"/>
</dbReference>
<keyword evidence="7" id="KW-0418">Kinase</keyword>
<evidence type="ECO:0000256" key="1">
    <source>
        <dbReference type="ARBA" id="ARBA00012513"/>
    </source>
</evidence>
<feature type="domain" description="Protein kinase" evidence="6">
    <location>
        <begin position="146"/>
        <end position="481"/>
    </location>
</feature>